<sequence length="145" mass="15217">MKILKNLIGGLAGAVALNVLHEALKRFDHEAPRVDLIGEEAITKGFEAIDKEPPSGDTLYAITLAGDLISNAVYYSLIGVGKSRHLVARGVTYGAVAGIGALKLTEPLGLSDAPVTRTVKTQVLTVGYYTFGGLVTALVIKGLKK</sequence>
<dbReference type="AlphaFoldDB" id="A0A563UIL6"/>
<reference evidence="2 3" key="1">
    <citation type="submission" date="2019-07" db="EMBL/GenBank/DDBJ databases">
        <authorList>
            <person name="Kim J."/>
        </authorList>
    </citation>
    <scope>NUCLEOTIDE SEQUENCE [LARGE SCALE GENOMIC DNA]</scope>
    <source>
        <strain evidence="3">dk17</strain>
    </source>
</reference>
<comment type="caution">
    <text evidence="2">The sequence shown here is derived from an EMBL/GenBank/DDBJ whole genome shotgun (WGS) entry which is preliminary data.</text>
</comment>
<accession>A0A563UIL6</accession>
<dbReference type="OrthoDB" id="677977at2"/>
<evidence type="ECO:0000256" key="1">
    <source>
        <dbReference type="SAM" id="Phobius"/>
    </source>
</evidence>
<feature type="transmembrane region" description="Helical" evidence="1">
    <location>
        <begin position="59"/>
        <end position="77"/>
    </location>
</feature>
<dbReference type="RefSeq" id="WP_146380109.1">
    <property type="nucleotide sequence ID" value="NZ_VOEJ01000001.1"/>
</dbReference>
<evidence type="ECO:0000313" key="2">
    <source>
        <dbReference type="EMBL" id="TWR31212.1"/>
    </source>
</evidence>
<protein>
    <submittedName>
        <fullName evidence="2">Uncharacterized protein</fullName>
    </submittedName>
</protein>
<keyword evidence="1" id="KW-0472">Membrane</keyword>
<keyword evidence="3" id="KW-1185">Reference proteome</keyword>
<name>A0A563UIL6_9SPHI</name>
<keyword evidence="1" id="KW-1133">Transmembrane helix</keyword>
<evidence type="ECO:0000313" key="3">
    <source>
        <dbReference type="Proteomes" id="UP000320042"/>
    </source>
</evidence>
<dbReference type="Proteomes" id="UP000320042">
    <property type="component" value="Unassembled WGS sequence"/>
</dbReference>
<feature type="transmembrane region" description="Helical" evidence="1">
    <location>
        <begin position="86"/>
        <end position="105"/>
    </location>
</feature>
<proteinExistence type="predicted"/>
<gene>
    <name evidence="2" type="ORF">FPZ43_01680</name>
</gene>
<feature type="transmembrane region" description="Helical" evidence="1">
    <location>
        <begin position="125"/>
        <end position="143"/>
    </location>
</feature>
<dbReference type="EMBL" id="VOEJ01000001">
    <property type="protein sequence ID" value="TWR31212.1"/>
    <property type="molecule type" value="Genomic_DNA"/>
</dbReference>
<organism evidence="2 3">
    <name type="scientific">Mucilaginibacter pallidiroseus</name>
    <dbReference type="NCBI Taxonomy" id="2599295"/>
    <lineage>
        <taxon>Bacteria</taxon>
        <taxon>Pseudomonadati</taxon>
        <taxon>Bacteroidota</taxon>
        <taxon>Sphingobacteriia</taxon>
        <taxon>Sphingobacteriales</taxon>
        <taxon>Sphingobacteriaceae</taxon>
        <taxon>Mucilaginibacter</taxon>
    </lineage>
</organism>
<keyword evidence="1" id="KW-0812">Transmembrane</keyword>